<dbReference type="Gene3D" id="2.40.50.1020">
    <property type="entry name" value="LytTr DNA-binding domain"/>
    <property type="match status" value="1"/>
</dbReference>
<dbReference type="RefSeq" id="WP_117393158.1">
    <property type="nucleotide sequence ID" value="NZ_QWDC01000003.1"/>
</dbReference>
<dbReference type="OrthoDB" id="9787344at2"/>
<dbReference type="Gene3D" id="3.40.50.2300">
    <property type="match status" value="1"/>
</dbReference>
<gene>
    <name evidence="5" type="ORF">D0C36_18595</name>
</gene>
<dbReference type="GO" id="GO:0005829">
    <property type="term" value="C:cytosol"/>
    <property type="evidence" value="ECO:0007669"/>
    <property type="project" value="TreeGrafter"/>
</dbReference>
<dbReference type="InterPro" id="IPR039420">
    <property type="entry name" value="WalR-like"/>
</dbReference>
<evidence type="ECO:0000259" key="3">
    <source>
        <dbReference type="PROSITE" id="PS50110"/>
    </source>
</evidence>
<dbReference type="GO" id="GO:0032993">
    <property type="term" value="C:protein-DNA complex"/>
    <property type="evidence" value="ECO:0007669"/>
    <property type="project" value="TreeGrafter"/>
</dbReference>
<organism evidence="5 6">
    <name type="scientific">Mucilaginibacter conchicola</name>
    <dbReference type="NCBI Taxonomy" id="2303333"/>
    <lineage>
        <taxon>Bacteria</taxon>
        <taxon>Pseudomonadati</taxon>
        <taxon>Bacteroidota</taxon>
        <taxon>Sphingobacteriia</taxon>
        <taxon>Sphingobacteriales</taxon>
        <taxon>Sphingobacteriaceae</taxon>
        <taxon>Mucilaginibacter</taxon>
    </lineage>
</organism>
<sequence length="240" mass="27984">MKLNCIIIDDDVAVAAYLRDFIAQIPFLNLVATYDDPLEGLNKLEQQDVQLLLLDIGMPCLSGINLARLLHDQLGDNAPRIVFITGFERYALEGFDLDAMDYILKPVTFDRFLKMAYKAKAYFSKQTATANYQDHDFIFLRVEQELVRVYIKDILYMESRKDYVQVHLQPDDRVITALATMKSMEEKLPEKAFLRVHRSFMVSLDKITAIQHQTIRIGKALIPVSDQYRERFKTFTKQWF</sequence>
<keyword evidence="1 5" id="KW-0238">DNA-binding</keyword>
<dbReference type="EMBL" id="QWDC01000003">
    <property type="protein sequence ID" value="RFZ90956.1"/>
    <property type="molecule type" value="Genomic_DNA"/>
</dbReference>
<dbReference type="PROSITE" id="PS50110">
    <property type="entry name" value="RESPONSE_REGULATORY"/>
    <property type="match status" value="1"/>
</dbReference>
<dbReference type="SMART" id="SM00850">
    <property type="entry name" value="LytTR"/>
    <property type="match status" value="1"/>
</dbReference>
<evidence type="ECO:0000256" key="1">
    <source>
        <dbReference type="ARBA" id="ARBA00023125"/>
    </source>
</evidence>
<dbReference type="PANTHER" id="PTHR48111">
    <property type="entry name" value="REGULATOR OF RPOS"/>
    <property type="match status" value="1"/>
</dbReference>
<feature type="domain" description="HTH LytTR-type" evidence="4">
    <location>
        <begin position="138"/>
        <end position="207"/>
    </location>
</feature>
<reference evidence="5 6" key="1">
    <citation type="submission" date="2018-08" db="EMBL/GenBank/DDBJ databases">
        <title>Mucilaginibacter sp. MYSH2.</title>
        <authorList>
            <person name="Seo T."/>
        </authorList>
    </citation>
    <scope>NUCLEOTIDE SEQUENCE [LARGE SCALE GENOMIC DNA]</scope>
    <source>
        <strain evidence="5 6">MYSH2</strain>
    </source>
</reference>
<dbReference type="PROSITE" id="PS50930">
    <property type="entry name" value="HTH_LYTTR"/>
    <property type="match status" value="1"/>
</dbReference>
<evidence type="ECO:0000313" key="5">
    <source>
        <dbReference type="EMBL" id="RFZ90956.1"/>
    </source>
</evidence>
<dbReference type="GO" id="GO:0006355">
    <property type="term" value="P:regulation of DNA-templated transcription"/>
    <property type="evidence" value="ECO:0007669"/>
    <property type="project" value="TreeGrafter"/>
</dbReference>
<evidence type="ECO:0000256" key="2">
    <source>
        <dbReference type="PROSITE-ProRule" id="PRU00169"/>
    </source>
</evidence>
<comment type="caution">
    <text evidence="5">The sequence shown here is derived from an EMBL/GenBank/DDBJ whole genome shotgun (WGS) entry which is preliminary data.</text>
</comment>
<proteinExistence type="predicted"/>
<feature type="domain" description="Response regulatory" evidence="3">
    <location>
        <begin position="4"/>
        <end position="120"/>
    </location>
</feature>
<dbReference type="Pfam" id="PF04397">
    <property type="entry name" value="LytTR"/>
    <property type="match status" value="1"/>
</dbReference>
<name>A0A372NPT8_9SPHI</name>
<accession>A0A372NPT8</accession>
<dbReference type="AlphaFoldDB" id="A0A372NPT8"/>
<dbReference type="InterPro" id="IPR001789">
    <property type="entry name" value="Sig_transdc_resp-reg_receiver"/>
</dbReference>
<dbReference type="InterPro" id="IPR007492">
    <property type="entry name" value="LytTR_DNA-bd_dom"/>
</dbReference>
<keyword evidence="6" id="KW-1185">Reference proteome</keyword>
<dbReference type="Pfam" id="PF00072">
    <property type="entry name" value="Response_reg"/>
    <property type="match status" value="1"/>
</dbReference>
<protein>
    <submittedName>
        <fullName evidence="5">DNA-binding response regulator</fullName>
    </submittedName>
</protein>
<keyword evidence="2" id="KW-0597">Phosphoprotein</keyword>
<evidence type="ECO:0000259" key="4">
    <source>
        <dbReference type="PROSITE" id="PS50930"/>
    </source>
</evidence>
<dbReference type="PANTHER" id="PTHR48111:SF17">
    <property type="entry name" value="TRANSCRIPTIONAL REGULATORY PROTEIN YPDB"/>
    <property type="match status" value="1"/>
</dbReference>
<dbReference type="SMART" id="SM00448">
    <property type="entry name" value="REC"/>
    <property type="match status" value="1"/>
</dbReference>
<evidence type="ECO:0000313" key="6">
    <source>
        <dbReference type="Proteomes" id="UP000264217"/>
    </source>
</evidence>
<dbReference type="GO" id="GO:0000976">
    <property type="term" value="F:transcription cis-regulatory region binding"/>
    <property type="evidence" value="ECO:0007669"/>
    <property type="project" value="TreeGrafter"/>
</dbReference>
<dbReference type="InterPro" id="IPR011006">
    <property type="entry name" value="CheY-like_superfamily"/>
</dbReference>
<feature type="modified residue" description="4-aspartylphosphate" evidence="2">
    <location>
        <position position="55"/>
    </location>
</feature>
<dbReference type="SUPFAM" id="SSF52172">
    <property type="entry name" value="CheY-like"/>
    <property type="match status" value="1"/>
</dbReference>
<dbReference type="GO" id="GO:0000156">
    <property type="term" value="F:phosphorelay response regulator activity"/>
    <property type="evidence" value="ECO:0007669"/>
    <property type="project" value="TreeGrafter"/>
</dbReference>
<dbReference type="Proteomes" id="UP000264217">
    <property type="component" value="Unassembled WGS sequence"/>
</dbReference>